<proteinExistence type="predicted"/>
<dbReference type="Proteomes" id="UP000591131">
    <property type="component" value="Unassembled WGS sequence"/>
</dbReference>
<accession>A0A7J6LLB0</accession>
<organism evidence="3 4">
    <name type="scientific">Perkinsus chesapeaki</name>
    <name type="common">Clam parasite</name>
    <name type="synonym">Perkinsus andrewsi</name>
    <dbReference type="NCBI Taxonomy" id="330153"/>
    <lineage>
        <taxon>Eukaryota</taxon>
        <taxon>Sar</taxon>
        <taxon>Alveolata</taxon>
        <taxon>Perkinsozoa</taxon>
        <taxon>Perkinsea</taxon>
        <taxon>Perkinsida</taxon>
        <taxon>Perkinsidae</taxon>
        <taxon>Perkinsus</taxon>
    </lineage>
</organism>
<evidence type="ECO:0000259" key="2">
    <source>
        <dbReference type="PROSITE" id="PS50966"/>
    </source>
</evidence>
<dbReference type="EMBL" id="JAAPAO010000432">
    <property type="protein sequence ID" value="KAF4659973.1"/>
    <property type="molecule type" value="Genomic_DNA"/>
</dbReference>
<evidence type="ECO:0000313" key="3">
    <source>
        <dbReference type="EMBL" id="KAF4659973.1"/>
    </source>
</evidence>
<keyword evidence="4" id="KW-1185">Reference proteome</keyword>
<dbReference type="PROSITE" id="PS50966">
    <property type="entry name" value="ZF_SWIM"/>
    <property type="match status" value="1"/>
</dbReference>
<dbReference type="AlphaFoldDB" id="A0A7J6LLB0"/>
<feature type="domain" description="SWIM-type" evidence="2">
    <location>
        <begin position="315"/>
        <end position="353"/>
    </location>
</feature>
<dbReference type="InterPro" id="IPR018289">
    <property type="entry name" value="MULE_transposase_dom"/>
</dbReference>
<gene>
    <name evidence="3" type="ORF">FOL47_007369</name>
</gene>
<dbReference type="Pfam" id="PF10551">
    <property type="entry name" value="MULE"/>
    <property type="match status" value="1"/>
</dbReference>
<keyword evidence="1" id="KW-0862">Zinc</keyword>
<protein>
    <recommendedName>
        <fullName evidence="2">SWIM-type domain-containing protein</fullName>
    </recommendedName>
</protein>
<keyword evidence="1" id="KW-0863">Zinc-finger</keyword>
<keyword evidence="1" id="KW-0479">Metal-binding</keyword>
<evidence type="ECO:0000313" key="4">
    <source>
        <dbReference type="Proteomes" id="UP000591131"/>
    </source>
</evidence>
<name>A0A7J6LLB0_PERCH</name>
<reference evidence="3 4" key="1">
    <citation type="submission" date="2020-04" db="EMBL/GenBank/DDBJ databases">
        <title>Perkinsus chesapeaki whole genome sequence.</title>
        <authorList>
            <person name="Bogema D.R."/>
        </authorList>
    </citation>
    <scope>NUCLEOTIDE SEQUENCE [LARGE SCALE GENOMIC DNA]</scope>
    <source>
        <strain evidence="3">ATCC PRA-425</strain>
    </source>
</reference>
<comment type="caution">
    <text evidence="3">The sequence shown here is derived from an EMBL/GenBank/DDBJ whole genome shotgun (WGS) entry which is preliminary data.</text>
</comment>
<dbReference type="GO" id="GO:0008270">
    <property type="term" value="F:zinc ion binding"/>
    <property type="evidence" value="ECO:0007669"/>
    <property type="project" value="UniProtKB-KW"/>
</dbReference>
<sequence length="399" mass="45690">MLCTDATHKLTFHNYPVLPLGLADYHNHTFPIALGLCGHERAADYKELLRSMDIGALRMGLLAHSPQFVMADGDPAITAAVNEVFPNAGRSMCWFHMKRNVEDYMEKDLKMDDDAIFPIMRDLAYIQLAVTEQAFTKMFELFNELYKDDHPSLLAYIRRQWMENPPYNSWYEGFAPRLPSTNNSLESMNNQLKIKVLREKLPLGSFIAKITQKIVYEYSLALDSDLGTTDRVFEHIDEVKVPKTLFASAARWASAEPMHIIRIPSTGGAYAFVRSRGASASYLNLDHIHQYLGTLFGTYEHQDFASMAGMISKIYMITIPPNVSNWRHFYCTCPSFLKNKTCFHCIGIGSRQGLLNQEDRFSMPIQRNPRRQRRASKARKALSRSLTLDAAAQDRFHHY</sequence>
<dbReference type="OrthoDB" id="119028at2759"/>
<dbReference type="PANTHER" id="PTHR47718:SF13">
    <property type="entry name" value="OS09G0290500 PROTEIN"/>
    <property type="match status" value="1"/>
</dbReference>
<evidence type="ECO:0000256" key="1">
    <source>
        <dbReference type="PROSITE-ProRule" id="PRU00325"/>
    </source>
</evidence>
<dbReference type="PANTHER" id="PTHR47718">
    <property type="entry name" value="OS01G0519700 PROTEIN"/>
    <property type="match status" value="1"/>
</dbReference>
<dbReference type="InterPro" id="IPR007527">
    <property type="entry name" value="Znf_SWIM"/>
</dbReference>